<dbReference type="PROSITE" id="PS50923">
    <property type="entry name" value="SUSHI"/>
    <property type="match status" value="1"/>
</dbReference>
<dbReference type="Pfam" id="PF00084">
    <property type="entry name" value="Sushi"/>
    <property type="match status" value="1"/>
</dbReference>
<dbReference type="Gene3D" id="2.20.28.230">
    <property type="match status" value="1"/>
</dbReference>
<evidence type="ECO:0000313" key="7">
    <source>
        <dbReference type="Proteomes" id="UP000579812"/>
    </source>
</evidence>
<feature type="transmembrane region" description="Helical" evidence="4">
    <location>
        <begin position="99"/>
        <end position="121"/>
    </location>
</feature>
<keyword evidence="2" id="KW-0768">Sushi</keyword>
<protein>
    <recommendedName>
        <fullName evidence="5">Sushi domain-containing protein</fullName>
    </recommendedName>
</protein>
<accession>A0A7J6BI54</accession>
<evidence type="ECO:0000313" key="6">
    <source>
        <dbReference type="EMBL" id="KAF4094534.1"/>
    </source>
</evidence>
<proteinExistence type="predicted"/>
<gene>
    <name evidence="6" type="ORF">G5714_024754</name>
</gene>
<name>A0A7J6BI54_9TELE</name>
<dbReference type="SMART" id="SM00032">
    <property type="entry name" value="CCP"/>
    <property type="match status" value="1"/>
</dbReference>
<dbReference type="AlphaFoldDB" id="A0A7J6BI54"/>
<feature type="domain" description="Sushi" evidence="5">
    <location>
        <begin position="7"/>
        <end position="72"/>
    </location>
</feature>
<evidence type="ECO:0000256" key="4">
    <source>
        <dbReference type="SAM" id="Phobius"/>
    </source>
</evidence>
<organism evidence="6 7">
    <name type="scientific">Onychostoma macrolepis</name>
    <dbReference type="NCBI Taxonomy" id="369639"/>
    <lineage>
        <taxon>Eukaryota</taxon>
        <taxon>Metazoa</taxon>
        <taxon>Chordata</taxon>
        <taxon>Craniata</taxon>
        <taxon>Vertebrata</taxon>
        <taxon>Euteleostomi</taxon>
        <taxon>Actinopterygii</taxon>
        <taxon>Neopterygii</taxon>
        <taxon>Teleostei</taxon>
        <taxon>Ostariophysi</taxon>
        <taxon>Cypriniformes</taxon>
        <taxon>Cyprinidae</taxon>
        <taxon>Acrossocheilinae</taxon>
        <taxon>Onychostoma</taxon>
    </lineage>
</organism>
<dbReference type="Proteomes" id="UP000579812">
    <property type="component" value="Unassembled WGS sequence"/>
</dbReference>
<feature type="compositionally biased region" description="Polar residues" evidence="3">
    <location>
        <begin position="153"/>
        <end position="167"/>
    </location>
</feature>
<sequence>MTVQHMSDCGIPELADNTVPVSNPAHNIGARIRIQCAEGYVRKAGTSNLIRCTQQQNGNASWHSDLPLKCIRVNASVRTSNNSEEGKTVAVFSNDYTSAIGGVTGIILLCLVAAVFTSLWLRHRNNRNQIVYHPKPDPYTSYIPVSVRASEHSSAQSNKAAENSTEVSVIDENPGIPHGSDTCDKLLPQTDS</sequence>
<reference evidence="6 7" key="1">
    <citation type="submission" date="2020-04" db="EMBL/GenBank/DDBJ databases">
        <title>Chromosome-level genome assembly of a cyprinid fish Onychostoma macrolepis by integration of Nanopore Sequencing, Bionano and Hi-C technology.</title>
        <authorList>
            <person name="Wang D."/>
        </authorList>
    </citation>
    <scope>NUCLEOTIDE SEQUENCE [LARGE SCALE GENOMIC DNA]</scope>
    <source>
        <strain evidence="6">SWU-2019</strain>
        <tissue evidence="6">Muscle</tissue>
    </source>
</reference>
<comment type="caution">
    <text evidence="2">Lacks conserved residue(s) required for the propagation of feature annotation.</text>
</comment>
<dbReference type="EMBL" id="JAAMOB010000124">
    <property type="protein sequence ID" value="KAF4094534.1"/>
    <property type="molecule type" value="Genomic_DNA"/>
</dbReference>
<evidence type="ECO:0000256" key="3">
    <source>
        <dbReference type="SAM" id="MobiDB-lite"/>
    </source>
</evidence>
<keyword evidence="1 2" id="KW-1015">Disulfide bond</keyword>
<comment type="caution">
    <text evidence="6">The sequence shown here is derived from an EMBL/GenBank/DDBJ whole genome shotgun (WGS) entry which is preliminary data.</text>
</comment>
<dbReference type="CDD" id="cd00033">
    <property type="entry name" value="CCP"/>
    <property type="match status" value="1"/>
</dbReference>
<dbReference type="PANTHER" id="PTHR15060">
    <property type="entry name" value="INTERLEUKIN-15 RECEPTOR SUBUNIT ALPHA"/>
    <property type="match status" value="1"/>
</dbReference>
<dbReference type="SUPFAM" id="SSF57535">
    <property type="entry name" value="Complement control module/SCR domain"/>
    <property type="match status" value="1"/>
</dbReference>
<dbReference type="InterPro" id="IPR000436">
    <property type="entry name" value="Sushi_SCR_CCP_dom"/>
</dbReference>
<dbReference type="GO" id="GO:0042010">
    <property type="term" value="F:interleukin-15 receptor activity"/>
    <property type="evidence" value="ECO:0007669"/>
    <property type="project" value="InterPro"/>
</dbReference>
<keyword evidence="4" id="KW-0472">Membrane</keyword>
<feature type="disulfide bond" evidence="2">
    <location>
        <begin position="9"/>
        <end position="52"/>
    </location>
</feature>
<dbReference type="InterPro" id="IPR035976">
    <property type="entry name" value="Sushi/SCR/CCP_sf"/>
</dbReference>
<feature type="region of interest" description="Disordered" evidence="3">
    <location>
        <begin position="153"/>
        <end position="192"/>
    </location>
</feature>
<evidence type="ECO:0000259" key="5">
    <source>
        <dbReference type="PROSITE" id="PS50923"/>
    </source>
</evidence>
<dbReference type="PANTHER" id="PTHR15060:SF0">
    <property type="entry name" value="INTERLEUKIN-15 RECEPTOR SUBUNIT ALPHA"/>
    <property type="match status" value="1"/>
</dbReference>
<evidence type="ECO:0000256" key="2">
    <source>
        <dbReference type="PROSITE-ProRule" id="PRU00302"/>
    </source>
</evidence>
<dbReference type="InterPro" id="IPR042372">
    <property type="entry name" value="IL15RA"/>
</dbReference>
<evidence type="ECO:0000256" key="1">
    <source>
        <dbReference type="ARBA" id="ARBA00023157"/>
    </source>
</evidence>
<keyword evidence="4" id="KW-0812">Transmembrane</keyword>
<keyword evidence="4" id="KW-1133">Transmembrane helix</keyword>
<keyword evidence="7" id="KW-1185">Reference proteome</keyword>